<protein>
    <submittedName>
        <fullName evidence="1">Uncharacterized protein</fullName>
    </submittedName>
</protein>
<gene>
    <name evidence="1" type="ORF">HYN59_08850</name>
</gene>
<dbReference type="AlphaFoldDB" id="A0A2S1QY04"/>
<dbReference type="Proteomes" id="UP000244929">
    <property type="component" value="Chromosome"/>
</dbReference>
<accession>A0A2S1QY04</accession>
<dbReference type="KEGG" id="falb:HYN59_08850"/>
<dbReference type="RefSeq" id="WP_108777923.1">
    <property type="nucleotide sequence ID" value="NZ_CP029186.1"/>
</dbReference>
<dbReference type="OrthoDB" id="9870099at2"/>
<name>A0A2S1QY04_9FLAO</name>
<reference evidence="1 2" key="1">
    <citation type="submission" date="2018-04" db="EMBL/GenBank/DDBJ databases">
        <title>Genome sequencing of Flavobacterium sp. HYN0059.</title>
        <authorList>
            <person name="Yi H."/>
            <person name="Baek C."/>
        </authorList>
    </citation>
    <scope>NUCLEOTIDE SEQUENCE [LARGE SCALE GENOMIC DNA]</scope>
    <source>
        <strain evidence="1 2">HYN0059</strain>
    </source>
</reference>
<dbReference type="EMBL" id="CP029186">
    <property type="protein sequence ID" value="AWH85219.1"/>
    <property type="molecule type" value="Genomic_DNA"/>
</dbReference>
<evidence type="ECO:0000313" key="2">
    <source>
        <dbReference type="Proteomes" id="UP000244929"/>
    </source>
</evidence>
<sequence length="111" mass="12878">MYQIITPVTENHNPIIVEGNLLTQTLLFNAGPSVIEAQVWHRWRGKEKGKFQEDAYEPNFKIELRPGNQKIVTGSFIRVGLKQIENSNEEKFAAIGSRTINHTEREIYFYE</sequence>
<organism evidence="1 2">
    <name type="scientific">Flavobacterium album</name>
    <dbReference type="NCBI Taxonomy" id="2175091"/>
    <lineage>
        <taxon>Bacteria</taxon>
        <taxon>Pseudomonadati</taxon>
        <taxon>Bacteroidota</taxon>
        <taxon>Flavobacteriia</taxon>
        <taxon>Flavobacteriales</taxon>
        <taxon>Flavobacteriaceae</taxon>
        <taxon>Flavobacterium</taxon>
    </lineage>
</organism>
<keyword evidence="2" id="KW-1185">Reference proteome</keyword>
<evidence type="ECO:0000313" key="1">
    <source>
        <dbReference type="EMBL" id="AWH85219.1"/>
    </source>
</evidence>
<proteinExistence type="predicted"/>